<dbReference type="Proteomes" id="UP000422736">
    <property type="component" value="Chromosome 6"/>
</dbReference>
<evidence type="ECO:0000313" key="3">
    <source>
        <dbReference type="Proteomes" id="UP000422736"/>
    </source>
</evidence>
<dbReference type="InterPro" id="IPR012337">
    <property type="entry name" value="RNaseH-like_sf"/>
</dbReference>
<dbReference type="Pfam" id="PF09159">
    <property type="entry name" value="Ydc2-catalyt"/>
    <property type="match status" value="1"/>
</dbReference>
<reference evidence="2 3" key="2">
    <citation type="submission" date="2019-11" db="EMBL/GenBank/DDBJ databases">
        <authorList>
            <person name="Lu H."/>
        </authorList>
    </citation>
    <scope>NUCLEOTIDE SEQUENCE [LARGE SCALE GENOMIC DNA]</scope>
    <source>
        <strain evidence="2 3">FIM1</strain>
    </source>
</reference>
<keyword evidence="2" id="KW-0378">Hydrolase</keyword>
<evidence type="ECO:0000313" key="2">
    <source>
        <dbReference type="EMBL" id="QGN17400.1"/>
    </source>
</evidence>
<dbReference type="InterPro" id="IPR036397">
    <property type="entry name" value="RNaseH_sf"/>
</dbReference>
<gene>
    <name evidence="2" type="primary">CCE1</name>
    <name evidence="2" type="ORF">FIM1_4132</name>
</gene>
<proteinExistence type="predicted"/>
<dbReference type="PANTHER" id="PTHR28072">
    <property type="entry name" value="CRUCIFORM CUTTING ENDONUCLEASE 1, MITOCHONDRIAL-RELATED"/>
    <property type="match status" value="1"/>
</dbReference>
<evidence type="ECO:0000259" key="1">
    <source>
        <dbReference type="Pfam" id="PF09159"/>
    </source>
</evidence>
<dbReference type="EMBL" id="CP015059">
    <property type="protein sequence ID" value="QGN17400.1"/>
    <property type="molecule type" value="Genomic_DNA"/>
</dbReference>
<organism evidence="2 3">
    <name type="scientific">Kluyveromyces marxianus</name>
    <name type="common">Yeast</name>
    <name type="synonym">Candida kefyr</name>
    <dbReference type="NCBI Taxonomy" id="4911"/>
    <lineage>
        <taxon>Eukaryota</taxon>
        <taxon>Fungi</taxon>
        <taxon>Dikarya</taxon>
        <taxon>Ascomycota</taxon>
        <taxon>Saccharomycotina</taxon>
        <taxon>Saccharomycetes</taxon>
        <taxon>Saccharomycetales</taxon>
        <taxon>Saccharomycetaceae</taxon>
        <taxon>Kluyveromyces</taxon>
    </lineage>
</organism>
<dbReference type="Gene3D" id="3.30.420.10">
    <property type="entry name" value="Ribonuclease H-like superfamily/Ribonuclease H"/>
    <property type="match status" value="1"/>
</dbReference>
<name>A0ABX6EYI6_KLUMA</name>
<accession>A0ABX6EYI6</accession>
<keyword evidence="2" id="KW-0255">Endonuclease</keyword>
<sequence>MNKSKLALLNKYFDAIKSSELKSLGLMLGSAKTGTKKELRTALNEQMGNLNTLWRLRESPTGLRVMGIDLGISNFAFTTFHWGKGMKRPVLKDMYKVQLAGDFVHLNEGEISPPLRPEVMAMLGMNLANWLVKFDSNAYLIERQRSRSASSSSILENILKVMILEYVLYSNLQNKIIRESLPVHLFPSLPKRMVDFTCSGLPIEQLLAGTKSGSNQKSKALGSNLLSKKLRIALCRSLVFDQISGKQRRFFMFDLDPQFMERCLAYPGDKTAINFYEISKGTSIDMDFKQRNKNDDLCDSLLHGLVWMRWLSNYDTLLAFASKHPIPDTDSQNQFKQLIEDFNESHNKFLLTVITHI</sequence>
<dbReference type="SUPFAM" id="SSF53098">
    <property type="entry name" value="Ribonuclease H-like"/>
    <property type="match status" value="1"/>
</dbReference>
<reference evidence="2 3" key="1">
    <citation type="submission" date="2016-03" db="EMBL/GenBank/DDBJ databases">
        <title>How can Kluyveromyces marxianus grow so fast - potential evolutionary course in Saccharomyces Complex revealed by comparative genomics.</title>
        <authorList>
            <person name="Mo W."/>
            <person name="Lu W."/>
            <person name="Yang X."/>
            <person name="Qi J."/>
            <person name="Lv H."/>
        </authorList>
    </citation>
    <scope>NUCLEOTIDE SEQUENCE [LARGE SCALE GENOMIC DNA]</scope>
    <source>
        <strain evidence="2 3">FIM1</strain>
    </source>
</reference>
<dbReference type="PANTHER" id="PTHR28072:SF1">
    <property type="entry name" value="CRUCIFORM CUTTING ENDONUCLEASE 1, MITOCHONDRIAL-RELATED"/>
    <property type="match status" value="1"/>
</dbReference>
<dbReference type="InterPro" id="IPR039197">
    <property type="entry name" value="Mrs1/Cce1"/>
</dbReference>
<dbReference type="GO" id="GO:0004519">
    <property type="term" value="F:endonuclease activity"/>
    <property type="evidence" value="ECO:0007669"/>
    <property type="project" value="UniProtKB-KW"/>
</dbReference>
<feature type="domain" description="Mitochondrial resolvase Ydc2 catalytic" evidence="1">
    <location>
        <begin position="65"/>
        <end position="317"/>
    </location>
</feature>
<protein>
    <submittedName>
        <fullName evidence="2">Cruciform cutting endonuclease 1</fullName>
    </submittedName>
</protein>
<dbReference type="InterPro" id="IPR015242">
    <property type="entry name" value="Ydc2_cat"/>
</dbReference>
<keyword evidence="3" id="KW-1185">Reference proteome</keyword>
<keyword evidence="2" id="KW-0540">Nuclease</keyword>